<dbReference type="InterPro" id="IPR000121">
    <property type="entry name" value="PEP_util_C"/>
</dbReference>
<reference evidence="15 16" key="1">
    <citation type="submission" date="2021-04" db="EMBL/GenBank/DDBJ databases">
        <title>Complete genome sequence of a novel Streptococcus species.</title>
        <authorList>
            <person name="Teng J.L.L."/>
        </authorList>
    </citation>
    <scope>NUCLEOTIDE SEQUENCE [LARGE SCALE GENOMIC DNA]</scope>
    <source>
        <strain evidence="15 16">HKU75</strain>
    </source>
</reference>
<accession>A0ABX7YNV9</accession>
<comment type="similarity">
    <text evidence="2 11">Belongs to the PEP-utilizing enzyme family.</text>
</comment>
<evidence type="ECO:0000256" key="1">
    <source>
        <dbReference type="ARBA" id="ARBA00001946"/>
    </source>
</evidence>
<protein>
    <recommendedName>
        <fullName evidence="4 11">Pyruvate, phosphate dikinase</fullName>
        <ecNumber evidence="3 11">2.7.9.1</ecNumber>
    </recommendedName>
</protein>
<evidence type="ECO:0000256" key="6">
    <source>
        <dbReference type="ARBA" id="ARBA00022723"/>
    </source>
</evidence>
<dbReference type="PANTHER" id="PTHR22931">
    <property type="entry name" value="PHOSPHOENOLPYRUVATE DIKINASE-RELATED"/>
    <property type="match status" value="1"/>
</dbReference>
<dbReference type="PANTHER" id="PTHR22931:SF9">
    <property type="entry name" value="PYRUVATE, PHOSPHATE DIKINASE 1, CHLOROPLASTIC"/>
    <property type="match status" value="1"/>
</dbReference>
<keyword evidence="15" id="KW-0670">Pyruvate</keyword>
<dbReference type="SUPFAM" id="SSF52009">
    <property type="entry name" value="Phosphohistidine domain"/>
    <property type="match status" value="1"/>
</dbReference>
<keyword evidence="8" id="KW-0418">Kinase</keyword>
<dbReference type="InterPro" id="IPR010121">
    <property type="entry name" value="Pyruvate_phosphate_dikinase"/>
</dbReference>
<dbReference type="EMBL" id="CP073084">
    <property type="protein sequence ID" value="QUE55112.1"/>
    <property type="molecule type" value="Genomic_DNA"/>
</dbReference>
<dbReference type="InterPro" id="IPR018274">
    <property type="entry name" value="PEP_util_AS"/>
</dbReference>
<feature type="domain" description="Pyruvate phosphate dikinase AMP/ATP-binding" evidence="13">
    <location>
        <begin position="60"/>
        <end position="296"/>
    </location>
</feature>
<dbReference type="SUPFAM" id="SSF51621">
    <property type="entry name" value="Phosphoenolpyruvate/pyruvate domain"/>
    <property type="match status" value="1"/>
</dbReference>
<evidence type="ECO:0000313" key="16">
    <source>
        <dbReference type="Proteomes" id="UP000677616"/>
    </source>
</evidence>
<dbReference type="Gene3D" id="3.20.20.60">
    <property type="entry name" value="Phosphoenolpyruvate-binding domains"/>
    <property type="match status" value="1"/>
</dbReference>
<evidence type="ECO:0000256" key="3">
    <source>
        <dbReference type="ARBA" id="ARBA00011994"/>
    </source>
</evidence>
<dbReference type="RefSeq" id="WP_212572564.1">
    <property type="nucleotide sequence ID" value="NZ_CP073084.1"/>
</dbReference>
<keyword evidence="16" id="KW-1185">Reference proteome</keyword>
<dbReference type="InterPro" id="IPR036637">
    <property type="entry name" value="Phosphohistidine_dom_sf"/>
</dbReference>
<dbReference type="PIRSF" id="PIRSF000853">
    <property type="entry name" value="PPDK"/>
    <property type="match status" value="1"/>
</dbReference>
<evidence type="ECO:0000256" key="5">
    <source>
        <dbReference type="ARBA" id="ARBA00022679"/>
    </source>
</evidence>
<feature type="domain" description="Pyruvate phosphate dikinase AMP/ATP-binding" evidence="13">
    <location>
        <begin position="17"/>
        <end position="55"/>
    </location>
</feature>
<dbReference type="InterPro" id="IPR002192">
    <property type="entry name" value="PPDK_AMP/ATP-bd"/>
</dbReference>
<dbReference type="PROSITE" id="PS00370">
    <property type="entry name" value="PEP_ENZYMES_PHOS_SITE"/>
    <property type="match status" value="1"/>
</dbReference>
<sequence length="877" mass="97627">MAKLVYRFQEGNKEMKHLLGGKGANLAEMVGLGVRVPPGFTITTEACNAYYTHDGQLFDSLIAEVKEHLQGLEEEMGKVLGSLENPLLVSVRSGAVFSMPGMMDTVLNLGLNDQVVEALAQQQDEKFAFDSYRRFIQMFSDVVMGVEKFHFEQVLSRIKAEKGYPEDKDIPAHELRQIVQEFKVIFLAQTGRTFPQDVEEQLFLAIEAVFRSWNNNRAKVYRRLHQISDSLGTAVNIQAMVFGNRGDESGTGVCFSRNPVDGSRELFGEYLINAQGEDVVAGIRTPKSIANLKEDKPAQYQELLGLVEELERHYQDMQDIEFTIEEGKLYLLQTRNAKRTAKAAVRVAVDLVKEGIIDKQEALLRLSAQEINQLLHPQFRPDSLAGAELLATGLAASPGAASGKIYFTAEEATKAAKQEKVILVREETSPEDIEGMVSAQAILTSRGGMTSHAAVVARGMGKSCVCGCQALQIDETTKTVRVGPHLLHEGDVLSIDGATGKVYLGALETSQDSHDEHFQELMTWADRIRPLKVYVNADNAADAKTGLGFGAEGIGLCRTEHMFFEEERIRTVRQMILAKSSEERSVYLDRLEPFQRDDFYQMFKVMEGRHLTIRLLDPPLHEFLPKEEEQIASLAADLGVSLVALKRQLHSLAEFNPMMGHRGCRLGITYPEIYLMQARAIARAALKARKEGTPVQADIMIPLVGIDKELTYLKNLIQTCLEEEMEQAGLRFDYSIGSMIEIPRACLTADQLATQAAFFSFGTNDLTQMTYGYSRDDASKFLESYLDKQILPQDPFVSLDESGVLELMKLAIEKARSVNPEIAIGICGEHGGDPVSIERCSDLGLDYVSCSPYRVLIARLAAAQSQIKKERQIWLDK</sequence>
<gene>
    <name evidence="15" type="ORF">INT76_04315</name>
</gene>
<evidence type="ECO:0000256" key="10">
    <source>
        <dbReference type="ARBA" id="ARBA00022842"/>
    </source>
</evidence>
<feature type="domain" description="PEP-utilising enzyme mobile" evidence="12">
    <location>
        <begin position="418"/>
        <end position="500"/>
    </location>
</feature>
<evidence type="ECO:0000256" key="2">
    <source>
        <dbReference type="ARBA" id="ARBA00007837"/>
    </source>
</evidence>
<evidence type="ECO:0000259" key="12">
    <source>
        <dbReference type="Pfam" id="PF00391"/>
    </source>
</evidence>
<proteinExistence type="inferred from homology"/>
<dbReference type="SUPFAM" id="SSF56059">
    <property type="entry name" value="Glutathione synthetase ATP-binding domain-like"/>
    <property type="match status" value="1"/>
</dbReference>
<dbReference type="Gene3D" id="1.10.189.10">
    <property type="entry name" value="Pyruvate Phosphate Dikinase, domain 2"/>
    <property type="match status" value="1"/>
</dbReference>
<keyword evidence="10" id="KW-0460">Magnesium</keyword>
<dbReference type="NCBIfam" id="TIGR01828">
    <property type="entry name" value="pyru_phos_dikin"/>
    <property type="match status" value="1"/>
</dbReference>
<feature type="domain" description="PEP-utilising enzyme C-terminal" evidence="14">
    <location>
        <begin position="516"/>
        <end position="866"/>
    </location>
</feature>
<evidence type="ECO:0000256" key="11">
    <source>
        <dbReference type="PIRNR" id="PIRNR000853"/>
    </source>
</evidence>
<evidence type="ECO:0000256" key="4">
    <source>
        <dbReference type="ARBA" id="ARBA00020138"/>
    </source>
</evidence>
<comment type="catalytic activity">
    <reaction evidence="11">
        <text>pyruvate + phosphate + ATP = phosphoenolpyruvate + AMP + diphosphate + H(+)</text>
        <dbReference type="Rhea" id="RHEA:10756"/>
        <dbReference type="ChEBI" id="CHEBI:15361"/>
        <dbReference type="ChEBI" id="CHEBI:15378"/>
        <dbReference type="ChEBI" id="CHEBI:30616"/>
        <dbReference type="ChEBI" id="CHEBI:33019"/>
        <dbReference type="ChEBI" id="CHEBI:43474"/>
        <dbReference type="ChEBI" id="CHEBI:58702"/>
        <dbReference type="ChEBI" id="CHEBI:456215"/>
        <dbReference type="EC" id="2.7.9.1"/>
    </reaction>
</comment>
<keyword evidence="9" id="KW-0067">ATP-binding</keyword>
<dbReference type="Gene3D" id="3.50.30.10">
    <property type="entry name" value="Phosphohistidine domain"/>
    <property type="match status" value="1"/>
</dbReference>
<dbReference type="InterPro" id="IPR008279">
    <property type="entry name" value="PEP-util_enz_mobile_dom"/>
</dbReference>
<comment type="cofactor">
    <cofactor evidence="1 11">
        <name>Mg(2+)</name>
        <dbReference type="ChEBI" id="CHEBI:18420"/>
    </cofactor>
</comment>
<dbReference type="Pfam" id="PF02896">
    <property type="entry name" value="PEP-utilizers_C"/>
    <property type="match status" value="1"/>
</dbReference>
<keyword evidence="7" id="KW-0547">Nucleotide-binding</keyword>
<evidence type="ECO:0000256" key="7">
    <source>
        <dbReference type="ARBA" id="ARBA00022741"/>
    </source>
</evidence>
<evidence type="ECO:0000259" key="13">
    <source>
        <dbReference type="Pfam" id="PF01326"/>
    </source>
</evidence>
<dbReference type="InterPro" id="IPR040442">
    <property type="entry name" value="Pyrv_kinase-like_dom_sf"/>
</dbReference>
<name>A0ABX7YNV9_9STRE</name>
<dbReference type="Pfam" id="PF01326">
    <property type="entry name" value="PPDK_N"/>
    <property type="match status" value="3"/>
</dbReference>
<feature type="domain" description="Pyruvate phosphate dikinase AMP/ATP-binding" evidence="13">
    <location>
        <begin position="298"/>
        <end position="349"/>
    </location>
</feature>
<keyword evidence="5 15" id="KW-0808">Transferase</keyword>
<evidence type="ECO:0000256" key="9">
    <source>
        <dbReference type="ARBA" id="ARBA00022840"/>
    </source>
</evidence>
<dbReference type="GO" id="GO:0050242">
    <property type="term" value="F:pyruvate, phosphate dikinase activity"/>
    <property type="evidence" value="ECO:0007669"/>
    <property type="project" value="UniProtKB-EC"/>
</dbReference>
<dbReference type="Gene3D" id="3.30.470.20">
    <property type="entry name" value="ATP-grasp fold, B domain"/>
    <property type="match status" value="1"/>
</dbReference>
<dbReference type="EC" id="2.7.9.1" evidence="3 11"/>
<evidence type="ECO:0000256" key="8">
    <source>
        <dbReference type="ARBA" id="ARBA00022777"/>
    </source>
</evidence>
<dbReference type="Pfam" id="PF00391">
    <property type="entry name" value="PEP-utilizers"/>
    <property type="match status" value="1"/>
</dbReference>
<dbReference type="InterPro" id="IPR013815">
    <property type="entry name" value="ATP_grasp_subdomain_1"/>
</dbReference>
<dbReference type="Gene3D" id="1.20.80.30">
    <property type="match status" value="1"/>
</dbReference>
<dbReference type="NCBIfam" id="NF004531">
    <property type="entry name" value="PRK05878.1"/>
    <property type="match status" value="1"/>
</dbReference>
<dbReference type="Proteomes" id="UP000677616">
    <property type="component" value="Chromosome"/>
</dbReference>
<organism evidence="15 16">
    <name type="scientific">Streptococcus oriscaviae</name>
    <dbReference type="NCBI Taxonomy" id="2781599"/>
    <lineage>
        <taxon>Bacteria</taxon>
        <taxon>Bacillati</taxon>
        <taxon>Bacillota</taxon>
        <taxon>Bacilli</taxon>
        <taxon>Lactobacillales</taxon>
        <taxon>Streptococcaceae</taxon>
        <taxon>Streptococcus</taxon>
    </lineage>
</organism>
<evidence type="ECO:0000259" key="14">
    <source>
        <dbReference type="Pfam" id="PF02896"/>
    </source>
</evidence>
<dbReference type="InterPro" id="IPR015813">
    <property type="entry name" value="Pyrv/PenolPyrv_kinase-like_dom"/>
</dbReference>
<evidence type="ECO:0000313" key="15">
    <source>
        <dbReference type="EMBL" id="QUE55112.1"/>
    </source>
</evidence>
<keyword evidence="6" id="KW-0479">Metal-binding</keyword>
<dbReference type="Gene3D" id="3.30.1490.20">
    <property type="entry name" value="ATP-grasp fold, A domain"/>
    <property type="match status" value="1"/>
</dbReference>